<reference evidence="2 3" key="1">
    <citation type="journal article" date="2020" name="Appl. Microbiol. Biotechnol.">
        <title>Targeted gene deletion in Brettanomyces bruxellensis with an expression-free CRISPR-Cas9 system.</title>
        <authorList>
            <person name="Varela C."/>
            <person name="Bartel C."/>
            <person name="Onetto C."/>
            <person name="Borneman A."/>
        </authorList>
    </citation>
    <scope>NUCLEOTIDE SEQUENCE [LARGE SCALE GENOMIC DNA]</scope>
    <source>
        <strain evidence="2 3">AWRI1613</strain>
    </source>
</reference>
<feature type="compositionally biased region" description="Polar residues" evidence="1">
    <location>
        <begin position="601"/>
        <end position="613"/>
    </location>
</feature>
<feature type="region of interest" description="Disordered" evidence="1">
    <location>
        <begin position="182"/>
        <end position="202"/>
    </location>
</feature>
<feature type="compositionally biased region" description="Polar residues" evidence="1">
    <location>
        <begin position="340"/>
        <end position="352"/>
    </location>
</feature>
<gene>
    <name evidence="2" type="ORF">HII12_004405</name>
</gene>
<evidence type="ECO:0000313" key="3">
    <source>
        <dbReference type="Proteomes" id="UP000568158"/>
    </source>
</evidence>
<evidence type="ECO:0000313" key="2">
    <source>
        <dbReference type="EMBL" id="KAF6007515.1"/>
    </source>
</evidence>
<feature type="compositionally biased region" description="Low complexity" evidence="1">
    <location>
        <begin position="442"/>
        <end position="465"/>
    </location>
</feature>
<feature type="region of interest" description="Disordered" evidence="1">
    <location>
        <begin position="92"/>
        <end position="151"/>
    </location>
</feature>
<comment type="caution">
    <text evidence="2">The sequence shown here is derived from an EMBL/GenBank/DDBJ whole genome shotgun (WGS) entry which is preliminary data.</text>
</comment>
<feature type="compositionally biased region" description="Polar residues" evidence="1">
    <location>
        <begin position="400"/>
        <end position="410"/>
    </location>
</feature>
<feature type="region of interest" description="Disordered" evidence="1">
    <location>
        <begin position="327"/>
        <end position="484"/>
    </location>
</feature>
<evidence type="ECO:0000256" key="1">
    <source>
        <dbReference type="SAM" id="MobiDB-lite"/>
    </source>
</evidence>
<proteinExistence type="predicted"/>
<organism evidence="2 3">
    <name type="scientific">Dekkera bruxellensis</name>
    <name type="common">Brettanomyces custersii</name>
    <dbReference type="NCBI Taxonomy" id="5007"/>
    <lineage>
        <taxon>Eukaryota</taxon>
        <taxon>Fungi</taxon>
        <taxon>Dikarya</taxon>
        <taxon>Ascomycota</taxon>
        <taxon>Saccharomycotina</taxon>
        <taxon>Pichiomycetes</taxon>
        <taxon>Pichiales</taxon>
        <taxon>Pichiaceae</taxon>
        <taxon>Brettanomyces</taxon>
    </lineage>
</organism>
<accession>A0A8H6B971</accession>
<feature type="compositionally biased region" description="Polar residues" evidence="1">
    <location>
        <begin position="111"/>
        <end position="120"/>
    </location>
</feature>
<dbReference type="EMBL" id="JABCYN010000041">
    <property type="protein sequence ID" value="KAF6007515.1"/>
    <property type="molecule type" value="Genomic_DNA"/>
</dbReference>
<dbReference type="AlphaFoldDB" id="A0A8H6B971"/>
<feature type="region of interest" description="Disordered" evidence="1">
    <location>
        <begin position="1"/>
        <end position="43"/>
    </location>
</feature>
<name>A0A8H6B971_DEKBR</name>
<feature type="compositionally biased region" description="Polar residues" evidence="1">
    <location>
        <begin position="422"/>
        <end position="435"/>
    </location>
</feature>
<feature type="region of interest" description="Disordered" evidence="1">
    <location>
        <begin position="582"/>
        <end position="645"/>
    </location>
</feature>
<feature type="region of interest" description="Disordered" evidence="1">
    <location>
        <begin position="224"/>
        <end position="251"/>
    </location>
</feature>
<feature type="compositionally biased region" description="Basic residues" evidence="1">
    <location>
        <begin position="630"/>
        <end position="645"/>
    </location>
</feature>
<feature type="compositionally biased region" description="Low complexity" evidence="1">
    <location>
        <begin position="241"/>
        <end position="251"/>
    </location>
</feature>
<protein>
    <submittedName>
        <fullName evidence="2">Uncharacterized protein</fullName>
    </submittedName>
</protein>
<feature type="compositionally biased region" description="Polar residues" evidence="1">
    <location>
        <begin position="467"/>
        <end position="479"/>
    </location>
</feature>
<feature type="compositionally biased region" description="Polar residues" evidence="1">
    <location>
        <begin position="182"/>
        <end position="199"/>
    </location>
</feature>
<dbReference type="Proteomes" id="UP000568158">
    <property type="component" value="Unassembled WGS sequence"/>
</dbReference>
<sequence>MSVSTNTISLLPPSRGLPISHQPQGSTSSLRRTHRHRRSAAISGEFDMREFGMLPPVQAYSTSQRGCMSVPGSPTKARGAFLTLAGENEPKIAKPQIKVSKSPPAPLKLTPKNSRSSLGSPFTRPVARFTPRAAGLQPGESPQSLPGSPSHFFMTEEARFTARSDVPDAVIDLDDVFSEHLQSLKPSMPQEQSSRTSSAPELEPFCYPKHSLLCSPKKNEVAIVEEITEEDGDANSTGRNASSSSSTTSISASSHCSAAKSCLSTPANLEPLQAKVATLSALTSKKSGSATSLSSETRSLSTISSVSSLRGKVRYQSYFQNQKKLASPTLGPVRMPAKTRPTSVRFSDSHSPSPAHFRRRELLAQGGNRKKNPFRYQSQVYEVSPDAFKDLDLEMPGETTPKTPSLNGNWPSLPPPGEKSSRTSFTQSRSPSPSGFESRDQPSSSPSFSPDQHEVASSQSSACSSPKYEQSTKIQPSSLENHHRSGSIISSISSRLHHHGHGNSVFSLKSFRSLSKRASFVESATDELLGLNLVSGRERISASSPVSSSSNSFVHQDTTMSTHDAIAAERTLLSDEATVTSRTLGEPGPMVDVSVGKYSKESSPLSNISNTGSPKKRKPATEQHKSASTGRHRRSLLHWMLKNKR</sequence>